<organism evidence="2">
    <name type="scientific">Clostridium paraputrificum</name>
    <dbReference type="NCBI Taxonomy" id="29363"/>
    <lineage>
        <taxon>Bacteria</taxon>
        <taxon>Bacillati</taxon>
        <taxon>Bacillota</taxon>
        <taxon>Clostridia</taxon>
        <taxon>Eubacteriales</taxon>
        <taxon>Clostridiaceae</taxon>
        <taxon>Clostridium</taxon>
    </lineage>
</organism>
<gene>
    <name evidence="2" type="ORF">CPLFYP93_02700</name>
</gene>
<dbReference type="EMBL" id="CACRTV010000063">
    <property type="protein sequence ID" value="VYU55185.1"/>
    <property type="molecule type" value="Genomic_DNA"/>
</dbReference>
<feature type="transmembrane region" description="Helical" evidence="1">
    <location>
        <begin position="232"/>
        <end position="255"/>
    </location>
</feature>
<name>A0A6N3FT30_9CLOT</name>
<keyword evidence="1" id="KW-0472">Membrane</keyword>
<evidence type="ECO:0000256" key="1">
    <source>
        <dbReference type="SAM" id="Phobius"/>
    </source>
</evidence>
<dbReference type="NCBIfam" id="NF038403">
    <property type="entry name" value="perm_prefix_1"/>
    <property type="match status" value="1"/>
</dbReference>
<reference evidence="2" key="1">
    <citation type="submission" date="2019-11" db="EMBL/GenBank/DDBJ databases">
        <authorList>
            <person name="Feng L."/>
        </authorList>
    </citation>
    <scope>NUCLEOTIDE SEQUENCE</scope>
    <source>
        <strain evidence="2">CParaputrificumLFYP93</strain>
    </source>
</reference>
<keyword evidence="1" id="KW-0812">Transmembrane</keyword>
<dbReference type="RefSeq" id="WP_156562156.1">
    <property type="nucleotide sequence ID" value="NZ_CACRTV010000063.1"/>
</dbReference>
<feature type="transmembrane region" description="Helical" evidence="1">
    <location>
        <begin position="91"/>
        <end position="112"/>
    </location>
</feature>
<protein>
    <submittedName>
        <fullName evidence="2">Uncharacterized protein</fullName>
    </submittedName>
</protein>
<evidence type="ECO:0000313" key="2">
    <source>
        <dbReference type="EMBL" id="VYU55185.1"/>
    </source>
</evidence>
<sequence>MNIIDNYINSLYKDDNSIEVMELKEELKEHLILSANEFINQGYEENDAYNKAIEKFDDGSDMIKELYLALKENNNKLKKDNINLKKTTNKIIYVCRTMFVLFLLALVSSTILHERRVIVNAQLKKWDSLSTQLEENLSSIIQNKDVYDIDSYIDSVNELIKSENILMLRLYKDEYSANAFSDDSKDMIYEYGTKNVISYYDGSGETDKNNKGQVLYFRFKPDTEEYYKLYTQIRICILLSAPIIIIGCVIIELLARRNKLLIK</sequence>
<dbReference type="InterPro" id="IPR047928">
    <property type="entry name" value="Perm_prefix_1"/>
</dbReference>
<keyword evidence="1" id="KW-1133">Transmembrane helix</keyword>
<accession>A0A6N3FT30</accession>
<proteinExistence type="predicted"/>
<dbReference type="AlphaFoldDB" id="A0A6N3FT30"/>